<keyword evidence="7 8" id="KW-0326">Glycosidase</keyword>
<dbReference type="InterPro" id="IPR017853">
    <property type="entry name" value="GH"/>
</dbReference>
<evidence type="ECO:0000256" key="5">
    <source>
        <dbReference type="ARBA" id="ARBA00023024"/>
    </source>
</evidence>
<dbReference type="PANTHER" id="PTHR11177:SF317">
    <property type="entry name" value="CHITINASE 12-RELATED"/>
    <property type="match status" value="1"/>
</dbReference>
<name>A0A1X0WH84_9GAMM</name>
<feature type="signal peptide" evidence="9">
    <location>
        <begin position="1"/>
        <end position="21"/>
    </location>
</feature>
<dbReference type="SUPFAM" id="SSF51445">
    <property type="entry name" value="(Trans)glycosidases"/>
    <property type="match status" value="1"/>
</dbReference>
<dbReference type="GO" id="GO:0005576">
    <property type="term" value="C:extracellular region"/>
    <property type="evidence" value="ECO:0007669"/>
    <property type="project" value="InterPro"/>
</dbReference>
<keyword evidence="5" id="KW-0146">Chitin degradation</keyword>
<comment type="caution">
    <text evidence="11">The sequence shown here is derived from an EMBL/GenBank/DDBJ whole genome shotgun (WGS) entry which is preliminary data.</text>
</comment>
<organism evidence="11 12">
    <name type="scientific">Rouxiella badensis</name>
    <dbReference type="NCBI Taxonomy" id="1646377"/>
    <lineage>
        <taxon>Bacteria</taxon>
        <taxon>Pseudomonadati</taxon>
        <taxon>Pseudomonadota</taxon>
        <taxon>Gammaproteobacteria</taxon>
        <taxon>Enterobacterales</taxon>
        <taxon>Yersiniaceae</taxon>
        <taxon>Rouxiella</taxon>
    </lineage>
</organism>
<keyword evidence="9" id="KW-0732">Signal</keyword>
<keyword evidence="12" id="KW-1185">Reference proteome</keyword>
<dbReference type="STRING" id="1646377.BS640_07430"/>
<sequence>MKKLTLSLIISASLFAASSHAADNQRTISYLTSWGAANMTPELIKKSEVDTLLLAFGSWDAQGNISGSDNMFNSGSDTYWKPMEYLNWTQAKFDNPNLKLMLAFGGEKGEGLWADLHNENSREKIAQGLVKLLKKDFPVYKKNGQYQQVGTIRLDGVDFDYEKQARLTEEENHNLLKLATRVRALLGANSGKLLSLTTYHVGADPVSCLDNLTAECSYNGKTDHSGEVLTLLKEGKSLFDFFNVMTYDAGPDFKYKVAMENYSKVLGDKSKIILGNTINDQWGPNGRFVEPRANNIYRAGWQAENNFGGFFVWALGASPTLNMQADKQVDYVLEMKDAAENASPGDVNQAPVAKVSFPQVIVGAASHVELDGSASSDPEQQPLTFHWKQISGSKVKLTSQHDKAFFSLPAPGKTETLHFQLTVNDGERNSTPFDIIIKHQAEQAGNNAPVADAGSAQTVESNQKVTLNGSASHDPDNDTLTYSWAQKSGKKVTLSHPNSVKTTFTTPDVQKDETLVFTLKVSDGQLQSHADVSVVVKAKSVPDVGGDSWVSNKQYKPGDMVTDNGAVYRCLQGHLSASHWAPHMPGLASLWQKQ</sequence>
<evidence type="ECO:0000256" key="6">
    <source>
        <dbReference type="ARBA" id="ARBA00023277"/>
    </source>
</evidence>
<evidence type="ECO:0000256" key="2">
    <source>
        <dbReference type="ARBA" id="ARBA00009121"/>
    </source>
</evidence>
<feature type="chain" id="PRO_5011964602" description="chitinase" evidence="9">
    <location>
        <begin position="22"/>
        <end position="594"/>
    </location>
</feature>
<comment type="catalytic activity">
    <reaction evidence="1">
        <text>Random endo-hydrolysis of N-acetyl-beta-D-glucosaminide (1-&gt;4)-beta-linkages in chitin and chitodextrins.</text>
        <dbReference type="EC" id="3.2.1.14"/>
    </reaction>
</comment>
<dbReference type="PROSITE" id="PS51910">
    <property type="entry name" value="GH18_2"/>
    <property type="match status" value="1"/>
</dbReference>
<dbReference type="SMART" id="SM00636">
    <property type="entry name" value="Glyco_18"/>
    <property type="match status" value="1"/>
</dbReference>
<dbReference type="GO" id="GO:0008061">
    <property type="term" value="F:chitin binding"/>
    <property type="evidence" value="ECO:0007669"/>
    <property type="project" value="InterPro"/>
</dbReference>
<dbReference type="InterPro" id="IPR003610">
    <property type="entry name" value="CBM5/12"/>
</dbReference>
<evidence type="ECO:0000313" key="11">
    <source>
        <dbReference type="EMBL" id="ORJ26157.1"/>
    </source>
</evidence>
<dbReference type="InterPro" id="IPR001579">
    <property type="entry name" value="Glyco_hydro_18_chit_AS"/>
</dbReference>
<dbReference type="Proteomes" id="UP000192536">
    <property type="component" value="Unassembled WGS sequence"/>
</dbReference>
<proteinExistence type="inferred from homology"/>
<dbReference type="CDD" id="cd12214">
    <property type="entry name" value="ChiA1_BD"/>
    <property type="match status" value="1"/>
</dbReference>
<evidence type="ECO:0000256" key="1">
    <source>
        <dbReference type="ARBA" id="ARBA00000822"/>
    </source>
</evidence>
<dbReference type="PROSITE" id="PS01095">
    <property type="entry name" value="GH18_1"/>
    <property type="match status" value="1"/>
</dbReference>
<dbReference type="Pfam" id="PF02839">
    <property type="entry name" value="CBM_5_12"/>
    <property type="match status" value="1"/>
</dbReference>
<dbReference type="InterPro" id="IPR036573">
    <property type="entry name" value="CBM_sf_5/12"/>
</dbReference>
<gene>
    <name evidence="11" type="ORF">BS640_07430</name>
</gene>
<keyword evidence="4 8" id="KW-0378">Hydrolase</keyword>
<dbReference type="InterPro" id="IPR001223">
    <property type="entry name" value="Glyco_hydro18_cat"/>
</dbReference>
<dbReference type="GO" id="GO:0006032">
    <property type="term" value="P:chitin catabolic process"/>
    <property type="evidence" value="ECO:0007669"/>
    <property type="project" value="UniProtKB-KW"/>
</dbReference>
<dbReference type="EC" id="3.2.1.14" evidence="3"/>
<dbReference type="GO" id="GO:0030246">
    <property type="term" value="F:carbohydrate binding"/>
    <property type="evidence" value="ECO:0007669"/>
    <property type="project" value="InterPro"/>
</dbReference>
<dbReference type="GO" id="GO:0008843">
    <property type="term" value="F:endochitinase activity"/>
    <property type="evidence" value="ECO:0007669"/>
    <property type="project" value="UniProtKB-EC"/>
</dbReference>
<dbReference type="InterPro" id="IPR011583">
    <property type="entry name" value="Chitinase_II/V-like_cat"/>
</dbReference>
<dbReference type="GeneID" id="93565028"/>
<dbReference type="Gene3D" id="2.10.10.20">
    <property type="entry name" value="Carbohydrate-binding module superfamily 5/12"/>
    <property type="match status" value="1"/>
</dbReference>
<accession>A0A1X0WH84</accession>
<protein>
    <recommendedName>
        <fullName evidence="3">chitinase</fullName>
        <ecNumber evidence="3">3.2.1.14</ecNumber>
    </recommendedName>
</protein>
<dbReference type="SUPFAM" id="SSF51055">
    <property type="entry name" value="Carbohydrate binding domain"/>
    <property type="match status" value="1"/>
</dbReference>
<dbReference type="Pfam" id="PF00704">
    <property type="entry name" value="Glyco_hydro_18"/>
    <property type="match status" value="1"/>
</dbReference>
<dbReference type="PANTHER" id="PTHR11177">
    <property type="entry name" value="CHITINASE"/>
    <property type="match status" value="1"/>
</dbReference>
<dbReference type="InterPro" id="IPR013783">
    <property type="entry name" value="Ig-like_fold"/>
</dbReference>
<dbReference type="Gene3D" id="3.20.20.80">
    <property type="entry name" value="Glycosidases"/>
    <property type="match status" value="1"/>
</dbReference>
<evidence type="ECO:0000256" key="7">
    <source>
        <dbReference type="ARBA" id="ARBA00023295"/>
    </source>
</evidence>
<feature type="domain" description="GH18" evidence="10">
    <location>
        <begin position="25"/>
        <end position="332"/>
    </location>
</feature>
<evidence type="ECO:0000259" key="10">
    <source>
        <dbReference type="PROSITE" id="PS51910"/>
    </source>
</evidence>
<evidence type="ECO:0000256" key="8">
    <source>
        <dbReference type="RuleBase" id="RU000489"/>
    </source>
</evidence>
<keyword evidence="6" id="KW-0119">Carbohydrate metabolism</keyword>
<dbReference type="AlphaFoldDB" id="A0A1X0WH84"/>
<dbReference type="Pfam" id="PF22352">
    <property type="entry name" value="K319L-like_PKD"/>
    <property type="match status" value="2"/>
</dbReference>
<dbReference type="EMBL" id="MRWE01000009">
    <property type="protein sequence ID" value="ORJ26157.1"/>
    <property type="molecule type" value="Genomic_DNA"/>
</dbReference>
<dbReference type="Gene3D" id="2.60.40.10">
    <property type="entry name" value="Immunoglobulins"/>
    <property type="match status" value="2"/>
</dbReference>
<evidence type="ECO:0000256" key="4">
    <source>
        <dbReference type="ARBA" id="ARBA00022801"/>
    </source>
</evidence>
<evidence type="ECO:0000256" key="3">
    <source>
        <dbReference type="ARBA" id="ARBA00012729"/>
    </source>
</evidence>
<reference evidence="11 12" key="1">
    <citation type="journal article" date="2017" name="Int. J. Syst. Evol. Microbiol.">
        <title>Rouxiella badensis sp. nov. and Rouxiella silvae sp. nov. isolated from peat bog soil in Germany and emendation of the genus description.</title>
        <authorList>
            <person name="Le Fleche-Mateos A."/>
            <person name="Kugler J.H."/>
            <person name="Hansen S.H."/>
            <person name="Syldatk C."/>
            <person name="Hausmann R."/>
            <person name="Lomprez F."/>
            <person name="Vandenbogaert M."/>
            <person name="Manuguerra J.C."/>
            <person name="Grimont P.A."/>
        </authorList>
    </citation>
    <scope>NUCLEOTIDE SEQUENCE [LARGE SCALE GENOMIC DNA]</scope>
    <source>
        <strain evidence="11 12">DSM 100043</strain>
    </source>
</reference>
<comment type="similarity">
    <text evidence="2">Belongs to the glycosyl hydrolase 18 family. Chitinase class II subfamily.</text>
</comment>
<dbReference type="InterPro" id="IPR050314">
    <property type="entry name" value="Glycosyl_Hydrlase_18"/>
</dbReference>
<dbReference type="GO" id="GO:0005975">
    <property type="term" value="P:carbohydrate metabolic process"/>
    <property type="evidence" value="ECO:0007669"/>
    <property type="project" value="InterPro"/>
</dbReference>
<dbReference type="RefSeq" id="WP_084912285.1">
    <property type="nucleotide sequence ID" value="NZ_CP049603.1"/>
</dbReference>
<evidence type="ECO:0000313" key="12">
    <source>
        <dbReference type="Proteomes" id="UP000192536"/>
    </source>
</evidence>
<evidence type="ECO:0000256" key="9">
    <source>
        <dbReference type="SAM" id="SignalP"/>
    </source>
</evidence>
<keyword evidence="5" id="KW-0624">Polysaccharide degradation</keyword>